<name>A0A1M4SM92_9BURK</name>
<dbReference type="GO" id="GO:0005524">
    <property type="term" value="F:ATP binding"/>
    <property type="evidence" value="ECO:0007669"/>
    <property type="project" value="UniProtKB-KW"/>
</dbReference>
<dbReference type="STRING" id="1122156.SAMN02745117_00154"/>
<evidence type="ECO:0000256" key="5">
    <source>
        <dbReference type="ARBA" id="ARBA00022840"/>
    </source>
</evidence>
<evidence type="ECO:0000256" key="2">
    <source>
        <dbReference type="ARBA" id="ARBA00022448"/>
    </source>
</evidence>
<dbReference type="InterPro" id="IPR017871">
    <property type="entry name" value="ABC_transporter-like_CS"/>
</dbReference>
<evidence type="ECO:0000256" key="7">
    <source>
        <dbReference type="ARBA" id="ARBA00023136"/>
    </source>
</evidence>
<dbReference type="PROSITE" id="PS50893">
    <property type="entry name" value="ABC_TRANSPORTER_2"/>
    <property type="match status" value="1"/>
</dbReference>
<dbReference type="OrthoDB" id="9783039at2"/>
<dbReference type="SMART" id="SM00382">
    <property type="entry name" value="AAA"/>
    <property type="match status" value="1"/>
</dbReference>
<evidence type="ECO:0000256" key="1">
    <source>
        <dbReference type="ARBA" id="ARBA00005417"/>
    </source>
</evidence>
<dbReference type="EMBL" id="FQUZ01000001">
    <property type="protein sequence ID" value="SHE33340.1"/>
    <property type="molecule type" value="Genomic_DNA"/>
</dbReference>
<keyword evidence="5 9" id="KW-0067">ATP-binding</keyword>
<keyword evidence="3" id="KW-1003">Cell membrane</keyword>
<dbReference type="InterPro" id="IPR003439">
    <property type="entry name" value="ABC_transporter-like_ATP-bd"/>
</dbReference>
<keyword evidence="4" id="KW-0547">Nucleotide-binding</keyword>
<evidence type="ECO:0000313" key="9">
    <source>
        <dbReference type="EMBL" id="SHE33340.1"/>
    </source>
</evidence>
<feature type="domain" description="ABC transporter" evidence="8">
    <location>
        <begin position="25"/>
        <end position="239"/>
    </location>
</feature>
<dbReference type="InterPro" id="IPR050166">
    <property type="entry name" value="ABC_transporter_ATP-bind"/>
</dbReference>
<keyword evidence="2" id="KW-0813">Transport</keyword>
<dbReference type="SUPFAM" id="SSF52540">
    <property type="entry name" value="P-loop containing nucleoside triphosphate hydrolases"/>
    <property type="match status" value="1"/>
</dbReference>
<dbReference type="Proteomes" id="UP000184327">
    <property type="component" value="Unassembled WGS sequence"/>
</dbReference>
<keyword evidence="7" id="KW-0472">Membrane</keyword>
<dbReference type="InterPro" id="IPR003593">
    <property type="entry name" value="AAA+_ATPase"/>
</dbReference>
<keyword evidence="6" id="KW-1278">Translocase</keyword>
<dbReference type="PROSITE" id="PS00211">
    <property type="entry name" value="ABC_TRANSPORTER_1"/>
    <property type="match status" value="1"/>
</dbReference>
<keyword evidence="10" id="KW-1185">Reference proteome</keyword>
<dbReference type="AlphaFoldDB" id="A0A1M4SM92"/>
<evidence type="ECO:0000256" key="6">
    <source>
        <dbReference type="ARBA" id="ARBA00022967"/>
    </source>
</evidence>
<evidence type="ECO:0000256" key="4">
    <source>
        <dbReference type="ARBA" id="ARBA00022741"/>
    </source>
</evidence>
<reference evidence="9 10" key="1">
    <citation type="submission" date="2016-11" db="EMBL/GenBank/DDBJ databases">
        <authorList>
            <person name="Jaros S."/>
            <person name="Januszkiewicz K."/>
            <person name="Wedrychowicz H."/>
        </authorList>
    </citation>
    <scope>NUCLEOTIDE SEQUENCE [LARGE SCALE GENOMIC DNA]</scope>
    <source>
        <strain evidence="9 10">DSM 16112</strain>
    </source>
</reference>
<gene>
    <name evidence="9" type="ORF">SAMN02745117_00154</name>
</gene>
<dbReference type="PANTHER" id="PTHR42788:SF17">
    <property type="entry name" value="ALIPHATIC SULFONATES IMPORT ATP-BINDING PROTEIN SSUB"/>
    <property type="match status" value="1"/>
</dbReference>
<sequence length="273" mass="29961">MATELRRELKSIVGAVQPTDAALSVRVRGLVRRFGEREVIKGLDLDIAKGEFVALLGASGCGKSTLLRILADLDHDIEGEVFVARRRAVAFQAPRLFPWKRVWRNVVTGLASGRDRASANVALEEVGLLHRGDAWPKDLSGGEAQRAALARALVRKPELLLLDEPFGALDALTRLKAQALVSQLWQRHRQAVLFVTHDVDEALTLADRIFVMREGVLAHEVQVSLDRPRSHADPIFTGLRSQLLAWLGVAEEAANVGTSPIEESHAAHPKLRA</sequence>
<evidence type="ECO:0000259" key="8">
    <source>
        <dbReference type="PROSITE" id="PS50893"/>
    </source>
</evidence>
<accession>A0A1M4SM92</accession>
<dbReference type="GO" id="GO:0016887">
    <property type="term" value="F:ATP hydrolysis activity"/>
    <property type="evidence" value="ECO:0007669"/>
    <property type="project" value="InterPro"/>
</dbReference>
<dbReference type="Pfam" id="PF00005">
    <property type="entry name" value="ABC_tran"/>
    <property type="match status" value="1"/>
</dbReference>
<dbReference type="Gene3D" id="3.40.50.300">
    <property type="entry name" value="P-loop containing nucleotide triphosphate hydrolases"/>
    <property type="match status" value="1"/>
</dbReference>
<organism evidence="9 10">
    <name type="scientific">Lampropedia hyalina DSM 16112</name>
    <dbReference type="NCBI Taxonomy" id="1122156"/>
    <lineage>
        <taxon>Bacteria</taxon>
        <taxon>Pseudomonadati</taxon>
        <taxon>Pseudomonadota</taxon>
        <taxon>Betaproteobacteria</taxon>
        <taxon>Burkholderiales</taxon>
        <taxon>Comamonadaceae</taxon>
        <taxon>Lampropedia</taxon>
    </lineage>
</organism>
<dbReference type="PANTHER" id="PTHR42788">
    <property type="entry name" value="TAURINE IMPORT ATP-BINDING PROTEIN-RELATED"/>
    <property type="match status" value="1"/>
</dbReference>
<comment type="similarity">
    <text evidence="1">Belongs to the ABC transporter superfamily.</text>
</comment>
<dbReference type="InterPro" id="IPR027417">
    <property type="entry name" value="P-loop_NTPase"/>
</dbReference>
<protein>
    <submittedName>
        <fullName evidence="9">Sulfonate transport system ATP-binding protein</fullName>
    </submittedName>
</protein>
<proteinExistence type="inferred from homology"/>
<evidence type="ECO:0000313" key="10">
    <source>
        <dbReference type="Proteomes" id="UP000184327"/>
    </source>
</evidence>
<evidence type="ECO:0000256" key="3">
    <source>
        <dbReference type="ARBA" id="ARBA00022475"/>
    </source>
</evidence>
<dbReference type="RefSeq" id="WP_073353424.1">
    <property type="nucleotide sequence ID" value="NZ_FQUZ01000001.1"/>
</dbReference>